<dbReference type="Proteomes" id="UP001519289">
    <property type="component" value="Unassembled WGS sequence"/>
</dbReference>
<accession>A0ABS4JRN1</accession>
<evidence type="ECO:0000313" key="2">
    <source>
        <dbReference type="Proteomes" id="UP001519289"/>
    </source>
</evidence>
<reference evidence="1 2" key="1">
    <citation type="submission" date="2021-03" db="EMBL/GenBank/DDBJ databases">
        <title>Genomic Encyclopedia of Type Strains, Phase IV (KMG-IV): sequencing the most valuable type-strain genomes for metagenomic binning, comparative biology and taxonomic classification.</title>
        <authorList>
            <person name="Goeker M."/>
        </authorList>
    </citation>
    <scope>NUCLEOTIDE SEQUENCE [LARGE SCALE GENOMIC DNA]</scope>
    <source>
        <strain evidence="1 2">DSM 27138</strain>
    </source>
</reference>
<dbReference type="SUPFAM" id="SSF51735">
    <property type="entry name" value="NAD(P)-binding Rossmann-fold domains"/>
    <property type="match status" value="1"/>
</dbReference>
<dbReference type="NCBIfam" id="NF006168">
    <property type="entry name" value="PRK08309.1"/>
    <property type="match status" value="1"/>
</dbReference>
<name>A0ABS4JRN1_9FIRM</name>
<sequence length="174" mass="18800">MHALVVGGTGMLREATLALARSFTTVSVVARSAERLAGINPLSVDYRDSAALAAALRRAVEQHGAIQLAICWIHSTAPAALPTVAAELGRSGEPCRLFHVRGSAAADPTRLPRPALEEIPPNVSYRQVILGFQIEGDRSRWLTHAEISQGVLKAVQEDAEYHVVGVVRPWDRRP</sequence>
<protein>
    <recommendedName>
        <fullName evidence="3">Short-chain dehydrogenase</fullName>
    </recommendedName>
</protein>
<comment type="caution">
    <text evidence="1">The sequence shown here is derived from an EMBL/GenBank/DDBJ whole genome shotgun (WGS) entry which is preliminary data.</text>
</comment>
<evidence type="ECO:0000313" key="1">
    <source>
        <dbReference type="EMBL" id="MBP2018191.1"/>
    </source>
</evidence>
<organism evidence="1 2">
    <name type="scientific">Symbiobacterium terraclitae</name>
    <dbReference type="NCBI Taxonomy" id="557451"/>
    <lineage>
        <taxon>Bacteria</taxon>
        <taxon>Bacillati</taxon>
        <taxon>Bacillota</taxon>
        <taxon>Clostridia</taxon>
        <taxon>Eubacteriales</taxon>
        <taxon>Symbiobacteriaceae</taxon>
        <taxon>Symbiobacterium</taxon>
    </lineage>
</organism>
<dbReference type="RefSeq" id="WP_209466323.1">
    <property type="nucleotide sequence ID" value="NZ_JAGGLG010000010.1"/>
</dbReference>
<dbReference type="InterPro" id="IPR036291">
    <property type="entry name" value="NAD(P)-bd_dom_sf"/>
</dbReference>
<dbReference type="EMBL" id="JAGGLG010000010">
    <property type="protein sequence ID" value="MBP2018191.1"/>
    <property type="molecule type" value="Genomic_DNA"/>
</dbReference>
<proteinExistence type="predicted"/>
<evidence type="ECO:0008006" key="3">
    <source>
        <dbReference type="Google" id="ProtNLM"/>
    </source>
</evidence>
<keyword evidence="2" id="KW-1185">Reference proteome</keyword>
<gene>
    <name evidence="1" type="ORF">J2Z79_001590</name>
</gene>
<dbReference type="Gene3D" id="3.40.50.720">
    <property type="entry name" value="NAD(P)-binding Rossmann-like Domain"/>
    <property type="match status" value="1"/>
</dbReference>